<dbReference type="AlphaFoldDB" id="A0ABD1SQL1"/>
<feature type="compositionally biased region" description="Polar residues" evidence="1">
    <location>
        <begin position="56"/>
        <end position="67"/>
    </location>
</feature>
<dbReference type="EMBL" id="JBFOLJ010000010">
    <property type="protein sequence ID" value="KAL2502935.1"/>
    <property type="molecule type" value="Genomic_DNA"/>
</dbReference>
<keyword evidence="3" id="KW-1185">Reference proteome</keyword>
<gene>
    <name evidence="2" type="ORF">Fot_36783</name>
</gene>
<sequence>MELMSACGLLSDVLVWEAPSIASLELEESDFQPNGPSIVATLHFSLHHLPPPPTAGNLSQPTSQTTKQNKKEISTHPPYPSTVAGKWQSQNSSPNFNPKIPVTKFPPAVAIKPLDDPMDDSEQGVGDVG</sequence>
<dbReference type="Proteomes" id="UP001604277">
    <property type="component" value="Unassembled WGS sequence"/>
</dbReference>
<proteinExistence type="predicted"/>
<evidence type="ECO:0000313" key="2">
    <source>
        <dbReference type="EMBL" id="KAL2502935.1"/>
    </source>
</evidence>
<comment type="caution">
    <text evidence="2">The sequence shown here is derived from an EMBL/GenBank/DDBJ whole genome shotgun (WGS) entry which is preliminary data.</text>
</comment>
<feature type="region of interest" description="Disordered" evidence="1">
    <location>
        <begin position="49"/>
        <end position="129"/>
    </location>
</feature>
<name>A0ABD1SQL1_9LAMI</name>
<evidence type="ECO:0000313" key="3">
    <source>
        <dbReference type="Proteomes" id="UP001604277"/>
    </source>
</evidence>
<reference evidence="3" key="1">
    <citation type="submission" date="2024-07" db="EMBL/GenBank/DDBJ databases">
        <title>Two chromosome-level genome assemblies of Korean endemic species Abeliophyllum distichum and Forsythia ovata (Oleaceae).</title>
        <authorList>
            <person name="Jang H."/>
        </authorList>
    </citation>
    <scope>NUCLEOTIDE SEQUENCE [LARGE SCALE GENOMIC DNA]</scope>
</reference>
<evidence type="ECO:0000256" key="1">
    <source>
        <dbReference type="SAM" id="MobiDB-lite"/>
    </source>
</evidence>
<accession>A0ABD1SQL1</accession>
<organism evidence="2 3">
    <name type="scientific">Forsythia ovata</name>
    <dbReference type="NCBI Taxonomy" id="205694"/>
    <lineage>
        <taxon>Eukaryota</taxon>
        <taxon>Viridiplantae</taxon>
        <taxon>Streptophyta</taxon>
        <taxon>Embryophyta</taxon>
        <taxon>Tracheophyta</taxon>
        <taxon>Spermatophyta</taxon>
        <taxon>Magnoliopsida</taxon>
        <taxon>eudicotyledons</taxon>
        <taxon>Gunneridae</taxon>
        <taxon>Pentapetalae</taxon>
        <taxon>asterids</taxon>
        <taxon>lamiids</taxon>
        <taxon>Lamiales</taxon>
        <taxon>Oleaceae</taxon>
        <taxon>Forsythieae</taxon>
        <taxon>Forsythia</taxon>
    </lineage>
</organism>
<feature type="compositionally biased region" description="Polar residues" evidence="1">
    <location>
        <begin position="87"/>
        <end position="96"/>
    </location>
</feature>
<protein>
    <submittedName>
        <fullName evidence="2">Uncharacterized protein</fullName>
    </submittedName>
</protein>